<keyword evidence="8" id="KW-1185">Reference proteome</keyword>
<dbReference type="Gene3D" id="3.20.20.70">
    <property type="entry name" value="Aldolase class I"/>
    <property type="match status" value="1"/>
</dbReference>
<keyword evidence="4 6" id="KW-0423">Lactose metabolism</keyword>
<dbReference type="NCBIfam" id="NF009498">
    <property type="entry name" value="PRK12858.1"/>
    <property type="match status" value="1"/>
</dbReference>
<dbReference type="Proteomes" id="UP001595637">
    <property type="component" value="Unassembled WGS sequence"/>
</dbReference>
<dbReference type="InterPro" id="IPR050552">
    <property type="entry name" value="LacD_aldolase"/>
</dbReference>
<comment type="pathway">
    <text evidence="2 6">Carbohydrate metabolism; D-tagatose 6-phosphate degradation; D-glyceraldehyde 3-phosphate and glycerone phosphate from D-tagatose 6-phosphate: step 2/2.</text>
</comment>
<dbReference type="EMBL" id="JBHRVQ010000001">
    <property type="protein sequence ID" value="MFC3387565.1"/>
    <property type="molecule type" value="Genomic_DNA"/>
</dbReference>
<comment type="caution">
    <text evidence="7">The sequence shown here is derived from an EMBL/GenBank/DDBJ whole genome shotgun (WGS) entry which is preliminary data.</text>
</comment>
<evidence type="ECO:0000256" key="1">
    <source>
        <dbReference type="ARBA" id="ARBA00000567"/>
    </source>
</evidence>
<keyword evidence="5 6" id="KW-0456">Lyase</keyword>
<dbReference type="InterPro" id="IPR005927">
    <property type="entry name" value="Tag_1.6-dipho_adolase"/>
</dbReference>
<evidence type="ECO:0000313" key="7">
    <source>
        <dbReference type="EMBL" id="MFC3387565.1"/>
    </source>
</evidence>
<evidence type="ECO:0000256" key="2">
    <source>
        <dbReference type="ARBA" id="ARBA00005191"/>
    </source>
</evidence>
<organism evidence="7 8">
    <name type="scientific">Salinicoccus sesuvii</name>
    <dbReference type="NCBI Taxonomy" id="868281"/>
    <lineage>
        <taxon>Bacteria</taxon>
        <taxon>Bacillati</taxon>
        <taxon>Bacillota</taxon>
        <taxon>Bacilli</taxon>
        <taxon>Bacillales</taxon>
        <taxon>Staphylococcaceae</taxon>
        <taxon>Salinicoccus</taxon>
    </lineage>
</organism>
<dbReference type="PANTHER" id="PTHR39340:SF1">
    <property type="entry name" value="SULFOFRUCTOSEPHOSPHATE ALDOLASE"/>
    <property type="match status" value="1"/>
</dbReference>
<gene>
    <name evidence="6" type="primary">lacD</name>
    <name evidence="7" type="ORF">ACFOEO_02990</name>
</gene>
<evidence type="ECO:0000256" key="3">
    <source>
        <dbReference type="ARBA" id="ARBA00008679"/>
    </source>
</evidence>
<evidence type="ECO:0000256" key="4">
    <source>
        <dbReference type="ARBA" id="ARBA00022736"/>
    </source>
</evidence>
<protein>
    <recommendedName>
        <fullName evidence="6">Tagatose 1,6-diphosphate aldolase</fullName>
        <ecNumber evidence="6">4.1.2.40</ecNumber>
    </recommendedName>
    <alternativeName>
        <fullName evidence="6">D-tagatose-1,6-bisphosphate aldolase</fullName>
    </alternativeName>
    <alternativeName>
        <fullName evidence="6">Tagatose-bisphosphate aldolase</fullName>
    </alternativeName>
</protein>
<dbReference type="EC" id="4.1.2.40" evidence="6"/>
<reference evidence="8" key="1">
    <citation type="journal article" date="2019" name="Int. J. Syst. Evol. Microbiol.">
        <title>The Global Catalogue of Microorganisms (GCM) 10K type strain sequencing project: providing services to taxonomists for standard genome sequencing and annotation.</title>
        <authorList>
            <consortium name="The Broad Institute Genomics Platform"/>
            <consortium name="The Broad Institute Genome Sequencing Center for Infectious Disease"/>
            <person name="Wu L."/>
            <person name="Ma J."/>
        </authorList>
    </citation>
    <scope>NUCLEOTIDE SEQUENCE [LARGE SCALE GENOMIC DNA]</scope>
    <source>
        <strain evidence="8">CCM 7756</strain>
    </source>
</reference>
<dbReference type="HAMAP" id="MF_00734">
    <property type="entry name" value="LacD"/>
    <property type="match status" value="1"/>
</dbReference>
<proteinExistence type="inferred from homology"/>
<evidence type="ECO:0000256" key="5">
    <source>
        <dbReference type="ARBA" id="ARBA00023239"/>
    </source>
</evidence>
<dbReference type="RefSeq" id="WP_380651657.1">
    <property type="nucleotide sequence ID" value="NZ_JBHRVQ010000001.1"/>
</dbReference>
<dbReference type="InterPro" id="IPR013785">
    <property type="entry name" value="Aldolase_TIM"/>
</dbReference>
<dbReference type="SMART" id="SM01133">
    <property type="entry name" value="DeoC"/>
    <property type="match status" value="1"/>
</dbReference>
<comment type="catalytic activity">
    <reaction evidence="1 6">
        <text>D-tagatofuranose 1,6-bisphosphate = D-glyceraldehyde 3-phosphate + dihydroxyacetone phosphate</text>
        <dbReference type="Rhea" id="RHEA:22948"/>
        <dbReference type="ChEBI" id="CHEBI:57642"/>
        <dbReference type="ChEBI" id="CHEBI:58694"/>
        <dbReference type="ChEBI" id="CHEBI:59776"/>
        <dbReference type="EC" id="4.1.2.40"/>
    </reaction>
</comment>
<evidence type="ECO:0000256" key="6">
    <source>
        <dbReference type="HAMAP-Rule" id="MF_00734"/>
    </source>
</evidence>
<dbReference type="InterPro" id="IPR002915">
    <property type="entry name" value="DeoC/FbaB/LacD_aldolase"/>
</dbReference>
<accession>A0ABV7N1X4</accession>
<comment type="similarity">
    <text evidence="3 6">Belongs to the aldolase LacD family.</text>
</comment>
<name>A0ABV7N1X4_9STAP</name>
<evidence type="ECO:0000313" key="8">
    <source>
        <dbReference type="Proteomes" id="UP001595637"/>
    </source>
</evidence>
<sequence length="303" mass="33981">MKNLDKFRNDSGKISALAIDQRGALRRMMGEDTPPQALGEFKRLVSENLTEHASAILLDPEYGWEAADHRHSDCGLLMAYEQTGYDKKTPGRLPDLIPECSVRSLKERGADGIKLLVYIDVDENTDINRQKKAFIERVGSECVGEDIPFFLEILTYDSNIEDVKSLEYAEVKPRKVIEAMREYSKPKYNVDVLKVEVPVNMNYVEGFSDTSILTQQEAAKYFEEQSAVSDIPFIFLSAGVSPELFQDTLKFARKSGSDFNGILCGRATWSGATEAYQQEGAGAAEKWLKEKGINNINSINKNI</sequence>
<dbReference type="PANTHER" id="PTHR39340">
    <property type="entry name" value="SULFOFRUCTOSEPHOSPHATE ALDOLASE"/>
    <property type="match status" value="1"/>
</dbReference>
<dbReference type="Pfam" id="PF01791">
    <property type="entry name" value="DeoC"/>
    <property type="match status" value="1"/>
</dbReference>
<dbReference type="SUPFAM" id="SSF51569">
    <property type="entry name" value="Aldolase"/>
    <property type="match status" value="1"/>
</dbReference>